<keyword evidence="1" id="KW-0167">Capsid protein</keyword>
<dbReference type="PANTHER" id="PTHR40050">
    <property type="entry name" value="INNER SPORE COAT PROTEIN H"/>
    <property type="match status" value="1"/>
</dbReference>
<dbReference type="EMBL" id="RBCJ01000004">
    <property type="protein sequence ID" value="RKN78736.1"/>
    <property type="molecule type" value="Genomic_DNA"/>
</dbReference>
<dbReference type="RefSeq" id="WP_120713645.1">
    <property type="nucleotide sequence ID" value="NZ_RBCJ01000004.1"/>
</dbReference>
<dbReference type="PANTHER" id="PTHR40050:SF1">
    <property type="entry name" value="INNER SPORE COAT PROTEIN H"/>
    <property type="match status" value="1"/>
</dbReference>
<gene>
    <name evidence="1" type="ORF">D7Z94_21315</name>
</gene>
<keyword evidence="1" id="KW-0946">Virion</keyword>
<evidence type="ECO:0000313" key="1">
    <source>
        <dbReference type="EMBL" id="RKN78736.1"/>
    </source>
</evidence>
<proteinExistence type="predicted"/>
<dbReference type="Pfam" id="PF08757">
    <property type="entry name" value="CotH"/>
    <property type="match status" value="1"/>
</dbReference>
<keyword evidence="2" id="KW-1185">Reference proteome</keyword>
<sequence length="484" mass="56531">MRISRIISLLILFLVLTLNGISAQSVKGKKGSFAIDKTNKMIVWHEANLDSISAVKNSITQFKFGKKFLLTDSLSQLSHTRKIKVRQKKKAYSLYTTRLPLIQIRVDTSINKNTKVPARFTYFNKNKLVKTVVGIEYRGNLSLTFPKKSKDLEFWSDSLSQDSKDFTFKSLRNDDDWILDGLYNEPLRIRSYIANNIWLAMHQPHYQSKEPTAKSGIDSELVEVFRNTQYNGIHALTESVDRKLLQLKKNDENGIHGELFKASSYEGGPSFKKAPEYRNLFPHWAGFEMEYPVIEYRSHWDDLSVLVSLVVKGTDEEFASDIANKLDLDNTIDYFLFVNLMRATDNLGKNYYIARYDAESKYFFVPWDLDGVMGIIQAGKRISTTDDILSNGLFDRLLRVNPENYKSRLVSRWEELRKTIFSNENLLARIDSSYNMLTEEKVYEREYTIWQNEVSMDDHYEYLTNWLKDRLLFLDQHFETLKEN</sequence>
<comment type="caution">
    <text evidence="1">The sequence shown here is derived from an EMBL/GenBank/DDBJ whole genome shotgun (WGS) entry which is preliminary data.</text>
</comment>
<dbReference type="InterPro" id="IPR014867">
    <property type="entry name" value="Spore_coat_CotH_CotH2/3/7"/>
</dbReference>
<protein>
    <submittedName>
        <fullName evidence="1">Spore coat protein CotH</fullName>
    </submittedName>
</protein>
<organism evidence="1 2">
    <name type="scientific">Ulvibacterium marinum</name>
    <dbReference type="NCBI Taxonomy" id="2419782"/>
    <lineage>
        <taxon>Bacteria</taxon>
        <taxon>Pseudomonadati</taxon>
        <taxon>Bacteroidota</taxon>
        <taxon>Flavobacteriia</taxon>
        <taxon>Flavobacteriales</taxon>
        <taxon>Flavobacteriaceae</taxon>
        <taxon>Ulvibacterium</taxon>
    </lineage>
</organism>
<dbReference type="Proteomes" id="UP000276603">
    <property type="component" value="Unassembled WGS sequence"/>
</dbReference>
<reference evidence="1 2" key="1">
    <citation type="submission" date="2018-10" db="EMBL/GenBank/DDBJ databases">
        <title>Ulvibacterium marinum gen. nov., sp. nov., a novel marine bacterium of the family Flavobacteriaceae, isolated from a culture of the green alga Ulva prolifera.</title>
        <authorList>
            <person name="Zhang Z."/>
        </authorList>
    </citation>
    <scope>NUCLEOTIDE SEQUENCE [LARGE SCALE GENOMIC DNA]</scope>
    <source>
        <strain evidence="1 2">CCMM003</strain>
    </source>
</reference>
<dbReference type="AlphaFoldDB" id="A0A3B0C5W8"/>
<accession>A0A3B0C5W8</accession>
<evidence type="ECO:0000313" key="2">
    <source>
        <dbReference type="Proteomes" id="UP000276603"/>
    </source>
</evidence>
<dbReference type="OrthoDB" id="9803752at2"/>
<name>A0A3B0C5W8_9FLAO</name>